<dbReference type="EMBL" id="JAOPHQ010002031">
    <property type="protein sequence ID" value="KAK0148397.1"/>
    <property type="molecule type" value="Genomic_DNA"/>
</dbReference>
<keyword evidence="2" id="KW-1185">Reference proteome</keyword>
<comment type="caution">
    <text evidence="1">The sequence shown here is derived from an EMBL/GenBank/DDBJ whole genome shotgun (WGS) entry which is preliminary data.</text>
</comment>
<gene>
    <name evidence="1" type="ORF">N1851_011270</name>
</gene>
<dbReference type="AlphaFoldDB" id="A0AA47MYJ4"/>
<accession>A0AA47MYJ4</accession>
<evidence type="ECO:0000313" key="2">
    <source>
        <dbReference type="Proteomes" id="UP001174136"/>
    </source>
</evidence>
<organism evidence="1 2">
    <name type="scientific">Merluccius polli</name>
    <name type="common">Benguela hake</name>
    <name type="synonym">Merluccius cadenati</name>
    <dbReference type="NCBI Taxonomy" id="89951"/>
    <lineage>
        <taxon>Eukaryota</taxon>
        <taxon>Metazoa</taxon>
        <taxon>Chordata</taxon>
        <taxon>Craniata</taxon>
        <taxon>Vertebrata</taxon>
        <taxon>Euteleostomi</taxon>
        <taxon>Actinopterygii</taxon>
        <taxon>Neopterygii</taxon>
        <taxon>Teleostei</taxon>
        <taxon>Neoteleostei</taxon>
        <taxon>Acanthomorphata</taxon>
        <taxon>Zeiogadaria</taxon>
        <taxon>Gadariae</taxon>
        <taxon>Gadiformes</taxon>
        <taxon>Gadoidei</taxon>
        <taxon>Merlucciidae</taxon>
        <taxon>Merluccius</taxon>
    </lineage>
</organism>
<dbReference type="Proteomes" id="UP001174136">
    <property type="component" value="Unassembled WGS sequence"/>
</dbReference>
<sequence length="243" mass="27729">MEKLIKPAEPTILFSAEEPSWQEVNNFLKKARGKKKNFLRRDDSSLRKKPPQRSNLSLLNMEGKIFFGNLAMTIFMLDDYMDSSVKKGVPAVPGCLEHTSVISKITLRYFDKFNMRFTCGNFTTDWQKLEVGFVTGCTISVILLSARNYIGVQYWQTFEDLVELTDWARIEFKPAKSRSLVLRRGRVQDRFCFTVRSERTSSQWSKTVVPGGARVAVAVQGGGCARDRNPPRTYDRCQGCARS</sequence>
<proteinExistence type="predicted"/>
<protein>
    <submittedName>
        <fullName evidence="1">Uncharacterized protein</fullName>
    </submittedName>
</protein>
<evidence type="ECO:0000313" key="1">
    <source>
        <dbReference type="EMBL" id="KAK0148397.1"/>
    </source>
</evidence>
<reference evidence="1" key="1">
    <citation type="journal article" date="2023" name="Front. Mar. Sci.">
        <title>A new Merluccius polli reference genome to investigate the effects of global change in West African waters.</title>
        <authorList>
            <person name="Mateo J.L."/>
            <person name="Blanco-Fernandez C."/>
            <person name="Garcia-Vazquez E."/>
            <person name="Machado-Schiaffino G."/>
        </authorList>
    </citation>
    <scope>NUCLEOTIDE SEQUENCE</scope>
    <source>
        <strain evidence="1">C29</strain>
        <tissue evidence="1">Fin</tissue>
    </source>
</reference>
<name>A0AA47MYJ4_MERPO</name>